<keyword evidence="2" id="KW-0539">Nucleus</keyword>
<evidence type="ECO:0000313" key="6">
    <source>
        <dbReference type="Proteomes" id="UP000188354"/>
    </source>
</evidence>
<dbReference type="EMBL" id="CM007374">
    <property type="protein sequence ID" value="OIV98203.1"/>
    <property type="molecule type" value="Genomic_DNA"/>
</dbReference>
<reference evidence="5 6" key="1">
    <citation type="journal article" date="2017" name="Plant Biotechnol. J.">
        <title>A comprehensive draft genome sequence for lupin (Lupinus angustifolius), an emerging health food: insights into plant-microbe interactions and legume evolution.</title>
        <authorList>
            <person name="Hane J.K."/>
            <person name="Ming Y."/>
            <person name="Kamphuis L.G."/>
            <person name="Nelson M.N."/>
            <person name="Garg G."/>
            <person name="Atkins C.A."/>
            <person name="Bayer P.E."/>
            <person name="Bravo A."/>
            <person name="Bringans S."/>
            <person name="Cannon S."/>
            <person name="Edwards D."/>
            <person name="Foley R."/>
            <person name="Gao L.L."/>
            <person name="Harrison M.J."/>
            <person name="Huang W."/>
            <person name="Hurgobin B."/>
            <person name="Li S."/>
            <person name="Liu C.W."/>
            <person name="McGrath A."/>
            <person name="Morahan G."/>
            <person name="Murray J."/>
            <person name="Weller J."/>
            <person name="Jian J."/>
            <person name="Singh K.B."/>
        </authorList>
    </citation>
    <scope>NUCLEOTIDE SEQUENCE [LARGE SCALE GENOMIC DNA]</scope>
    <source>
        <strain evidence="6">cv. Tanjil</strain>
        <tissue evidence="5">Whole plant</tissue>
    </source>
</reference>
<feature type="region of interest" description="Disordered" evidence="3">
    <location>
        <begin position="1"/>
        <end position="22"/>
    </location>
</feature>
<organism evidence="5 6">
    <name type="scientific">Lupinus angustifolius</name>
    <name type="common">Narrow-leaved blue lupine</name>
    <dbReference type="NCBI Taxonomy" id="3871"/>
    <lineage>
        <taxon>Eukaryota</taxon>
        <taxon>Viridiplantae</taxon>
        <taxon>Streptophyta</taxon>
        <taxon>Embryophyta</taxon>
        <taxon>Tracheophyta</taxon>
        <taxon>Spermatophyta</taxon>
        <taxon>Magnoliopsida</taxon>
        <taxon>eudicotyledons</taxon>
        <taxon>Gunneridae</taxon>
        <taxon>Pentapetalae</taxon>
        <taxon>rosids</taxon>
        <taxon>fabids</taxon>
        <taxon>Fabales</taxon>
        <taxon>Fabaceae</taxon>
        <taxon>Papilionoideae</taxon>
        <taxon>50 kb inversion clade</taxon>
        <taxon>genistoids sensu lato</taxon>
        <taxon>core genistoids</taxon>
        <taxon>Genisteae</taxon>
        <taxon>Lupinus</taxon>
    </lineage>
</organism>
<evidence type="ECO:0000313" key="5">
    <source>
        <dbReference type="EMBL" id="OIV98203.1"/>
    </source>
</evidence>
<dbReference type="Gramene" id="OIV98203">
    <property type="protein sequence ID" value="OIV98203"/>
    <property type="gene ID" value="TanjilG_28716"/>
</dbReference>
<dbReference type="GO" id="GO:0003677">
    <property type="term" value="F:DNA binding"/>
    <property type="evidence" value="ECO:0007669"/>
    <property type="project" value="InterPro"/>
</dbReference>
<evidence type="ECO:0000256" key="3">
    <source>
        <dbReference type="SAM" id="MobiDB-lite"/>
    </source>
</evidence>
<evidence type="ECO:0000259" key="4">
    <source>
        <dbReference type="SMART" id="SM01255"/>
    </source>
</evidence>
<dbReference type="Proteomes" id="UP000188354">
    <property type="component" value="Chromosome LG14"/>
</dbReference>
<sequence length="150" mass="16430">MENMCGFHYSEPSSMAPPPLPETSLNFISSDLQFVGSSSSSSSDEVSSNAVFQQKELEKDVIVSLRAKVASHPLFPQLLHAYIDCHKVGAPPEMAQLLDEMTSGENSGVCQISTFFGVDPELDDFMVFTHSCENSKLLNIFPLQTLSFCS</sequence>
<accession>A0A1J7GCT9</accession>
<comment type="subcellular location">
    <subcellularLocation>
        <location evidence="1">Nucleus</location>
    </subcellularLocation>
</comment>
<protein>
    <recommendedName>
        <fullName evidence="4">KNOX1 domain-containing protein</fullName>
    </recommendedName>
</protein>
<name>A0A1J7GCT9_LUPAN</name>
<dbReference type="Pfam" id="PF03790">
    <property type="entry name" value="KNOX1"/>
    <property type="match status" value="1"/>
</dbReference>
<dbReference type="InterPro" id="IPR005540">
    <property type="entry name" value="KNOX1"/>
</dbReference>
<evidence type="ECO:0000256" key="1">
    <source>
        <dbReference type="ARBA" id="ARBA00004123"/>
    </source>
</evidence>
<feature type="domain" description="KNOX1" evidence="4">
    <location>
        <begin position="63"/>
        <end position="107"/>
    </location>
</feature>
<keyword evidence="6" id="KW-1185">Reference proteome</keyword>
<evidence type="ECO:0000256" key="2">
    <source>
        <dbReference type="ARBA" id="ARBA00023242"/>
    </source>
</evidence>
<dbReference type="STRING" id="3871.A0A1J7GCT9"/>
<dbReference type="GO" id="GO:0005634">
    <property type="term" value="C:nucleus"/>
    <property type="evidence" value="ECO:0007669"/>
    <property type="project" value="UniProtKB-SubCell"/>
</dbReference>
<dbReference type="AlphaFoldDB" id="A0A1J7GCT9"/>
<dbReference type="SMART" id="SM01255">
    <property type="entry name" value="KNOX1"/>
    <property type="match status" value="1"/>
</dbReference>
<proteinExistence type="predicted"/>
<gene>
    <name evidence="5" type="ORF">TanjilG_28716</name>
</gene>